<keyword evidence="6" id="KW-0804">Transcription</keyword>
<keyword evidence="4" id="KW-0862">Zinc</keyword>
<keyword evidence="7" id="KW-0863">Zinc-finger</keyword>
<dbReference type="GO" id="GO:0008270">
    <property type="term" value="F:zinc ion binding"/>
    <property type="evidence" value="ECO:0007669"/>
    <property type="project" value="UniProtKB-KW"/>
</dbReference>
<evidence type="ECO:0000256" key="2">
    <source>
        <dbReference type="ARBA" id="ARBA00022723"/>
    </source>
</evidence>
<evidence type="ECO:0000256" key="4">
    <source>
        <dbReference type="ARBA" id="ARBA00022833"/>
    </source>
</evidence>
<feature type="compositionally biased region" description="Polar residues" evidence="8">
    <location>
        <begin position="276"/>
        <end position="285"/>
    </location>
</feature>
<feature type="region of interest" description="Disordered" evidence="8">
    <location>
        <begin position="275"/>
        <end position="295"/>
    </location>
</feature>
<protein>
    <submittedName>
        <fullName evidence="10">Zinc finger, C2H2 type</fullName>
    </submittedName>
</protein>
<dbReference type="Proteomes" id="UP000243006">
    <property type="component" value="Unassembled WGS sequence"/>
</dbReference>
<name>A0A1Y3EAC8_9BILA</name>
<feature type="domain" description="C2H2-type" evidence="9">
    <location>
        <begin position="30"/>
        <end position="59"/>
    </location>
</feature>
<dbReference type="GO" id="GO:0000978">
    <property type="term" value="F:RNA polymerase II cis-regulatory region sequence-specific DNA binding"/>
    <property type="evidence" value="ECO:0007669"/>
    <property type="project" value="TreeGrafter"/>
</dbReference>
<comment type="caution">
    <text evidence="10">The sequence shown here is derived from an EMBL/GenBank/DDBJ whole genome shotgun (WGS) entry which is preliminary data.</text>
</comment>
<evidence type="ECO:0000256" key="5">
    <source>
        <dbReference type="ARBA" id="ARBA00023015"/>
    </source>
</evidence>
<evidence type="ECO:0000313" key="10">
    <source>
        <dbReference type="EMBL" id="OUC40559.1"/>
    </source>
</evidence>
<dbReference type="PROSITE" id="PS00028">
    <property type="entry name" value="ZINC_FINGER_C2H2_1"/>
    <property type="match status" value="4"/>
</dbReference>
<dbReference type="SUPFAM" id="SSF57667">
    <property type="entry name" value="beta-beta-alpha zinc fingers"/>
    <property type="match status" value="1"/>
</dbReference>
<evidence type="ECO:0000256" key="8">
    <source>
        <dbReference type="SAM" id="MobiDB-lite"/>
    </source>
</evidence>
<dbReference type="InterPro" id="IPR003604">
    <property type="entry name" value="Matrin/U1-like-C_Znf_C2H2"/>
</dbReference>
<dbReference type="SMART" id="SM00451">
    <property type="entry name" value="ZnF_U1"/>
    <property type="match status" value="2"/>
</dbReference>
<dbReference type="PANTHER" id="PTHR45891">
    <property type="entry name" value="ZINC FINGER HOMEOBOX PROTEIN"/>
    <property type="match status" value="1"/>
</dbReference>
<dbReference type="EMBL" id="LVZM01022693">
    <property type="protein sequence ID" value="OUC40559.1"/>
    <property type="molecule type" value="Genomic_DNA"/>
</dbReference>
<organism evidence="10 11">
    <name type="scientific">Trichinella nativa</name>
    <dbReference type="NCBI Taxonomy" id="6335"/>
    <lineage>
        <taxon>Eukaryota</taxon>
        <taxon>Metazoa</taxon>
        <taxon>Ecdysozoa</taxon>
        <taxon>Nematoda</taxon>
        <taxon>Enoplea</taxon>
        <taxon>Dorylaimia</taxon>
        <taxon>Trichinellida</taxon>
        <taxon>Trichinellidae</taxon>
        <taxon>Trichinella</taxon>
    </lineage>
</organism>
<dbReference type="GO" id="GO:0000981">
    <property type="term" value="F:DNA-binding transcription factor activity, RNA polymerase II-specific"/>
    <property type="evidence" value="ECO:0007669"/>
    <property type="project" value="TreeGrafter"/>
</dbReference>
<keyword evidence="2" id="KW-0479">Metal-binding</keyword>
<evidence type="ECO:0000256" key="3">
    <source>
        <dbReference type="ARBA" id="ARBA00022737"/>
    </source>
</evidence>
<accession>A0A1Y3EAC8</accession>
<dbReference type="InterPro" id="IPR013087">
    <property type="entry name" value="Znf_C2H2_type"/>
</dbReference>
<feature type="domain" description="C2H2-type" evidence="9">
    <location>
        <begin position="75"/>
        <end position="104"/>
    </location>
</feature>
<evidence type="ECO:0000313" key="11">
    <source>
        <dbReference type="Proteomes" id="UP000243006"/>
    </source>
</evidence>
<evidence type="ECO:0000256" key="1">
    <source>
        <dbReference type="ARBA" id="ARBA00004123"/>
    </source>
</evidence>
<comment type="subcellular location">
    <subcellularLocation>
        <location evidence="1">Nucleus</location>
    </subcellularLocation>
</comment>
<gene>
    <name evidence="10" type="ORF">D917_03982</name>
</gene>
<evidence type="ECO:0000256" key="7">
    <source>
        <dbReference type="PROSITE-ProRule" id="PRU00042"/>
    </source>
</evidence>
<feature type="domain" description="C2H2-type" evidence="9">
    <location>
        <begin position="134"/>
        <end position="158"/>
    </location>
</feature>
<dbReference type="Pfam" id="PF12874">
    <property type="entry name" value="zf-met"/>
    <property type="match status" value="1"/>
</dbReference>
<sequence length="491" mass="53479">MHAIADEQEDALNSNAAALSAYENDPSRKFRCHRCKMAFTKQVYLTIHSRALLHRQADGKPSTSVEKYLSPSRPFKCEICRESFTQKSILLVHFNSVSHLNKLKKLLIDARSEMEASVVASNGMSVELNLGKPFRCNVCRSSYSSKQNLAAHLRSVGHQAWMARLPEMVRNDHLLRTNVHCSVAEPAAMLAEMQQQKPDASCSTSPTDSDRSNNMGAIEDALHKINNFHLWRRGGGRSGAFKALLENYGFELVMQYNESVHRSRSNNIKRMLPVTAGTSTDAESSTRTKRSRQATPNLDSTWIGRFAFPASMKQEPYIPADDGAWLASCAKAAELARCTCAFCDDEFSNIWVLKAHVEQQHGGQVSAEEVKRVADAFRKAYDRKYGEEPVGAIAAAANNNGVGGSTGRTAAGADKLTLFQPEGSALKPAPQAPIPPLPAIPVPVDSMVPVTAAPTANLFGPSGLGFGFGLPLPMLGMPINPYSMAGAYLPT</sequence>
<dbReference type="InterPro" id="IPR036236">
    <property type="entry name" value="Znf_C2H2_sf"/>
</dbReference>
<dbReference type="AlphaFoldDB" id="A0A1Y3EAC8"/>
<proteinExistence type="predicted"/>
<dbReference type="SMART" id="SM00355">
    <property type="entry name" value="ZnF_C2H2"/>
    <property type="match status" value="4"/>
</dbReference>
<keyword evidence="5" id="KW-0805">Transcription regulation</keyword>
<dbReference type="InterPro" id="IPR051968">
    <property type="entry name" value="ZnFinger_Homeobox_TR"/>
</dbReference>
<dbReference type="PANTHER" id="PTHR45891:SF3">
    <property type="entry name" value="ZINC FINGER PROTEIN 2"/>
    <property type="match status" value="1"/>
</dbReference>
<dbReference type="PROSITE" id="PS50157">
    <property type="entry name" value="ZINC_FINGER_C2H2_2"/>
    <property type="match status" value="3"/>
</dbReference>
<evidence type="ECO:0000259" key="9">
    <source>
        <dbReference type="PROSITE" id="PS50157"/>
    </source>
</evidence>
<keyword evidence="3" id="KW-0677">Repeat</keyword>
<dbReference type="GO" id="GO:0005634">
    <property type="term" value="C:nucleus"/>
    <property type="evidence" value="ECO:0007669"/>
    <property type="project" value="UniProtKB-SubCell"/>
</dbReference>
<reference evidence="10 11" key="1">
    <citation type="submission" date="2015-04" db="EMBL/GenBank/DDBJ databases">
        <title>Draft genome of the roundworm Trichinella nativa.</title>
        <authorList>
            <person name="Mitreva M."/>
        </authorList>
    </citation>
    <scope>NUCLEOTIDE SEQUENCE [LARGE SCALE GENOMIC DNA]</scope>
    <source>
        <strain evidence="10 11">ISS45</strain>
    </source>
</reference>
<dbReference type="Gene3D" id="3.30.160.60">
    <property type="entry name" value="Classic Zinc Finger"/>
    <property type="match status" value="2"/>
</dbReference>
<evidence type="ECO:0000256" key="6">
    <source>
        <dbReference type="ARBA" id="ARBA00023163"/>
    </source>
</evidence>